<evidence type="ECO:0000313" key="2">
    <source>
        <dbReference type="EMBL" id="MCS4037873.1"/>
    </source>
</evidence>
<dbReference type="RefSeq" id="WP_259091194.1">
    <property type="nucleotide sequence ID" value="NZ_JANTZY010000026.1"/>
</dbReference>
<reference evidence="2" key="1">
    <citation type="submission" date="2022-08" db="EMBL/GenBank/DDBJ databases">
        <title>Genomic Encyclopedia of Type Strains, Phase V (KMG-V): Genome sequencing to study the core and pangenomes of soil and plant-associated prokaryotes.</title>
        <authorList>
            <person name="Whitman W."/>
        </authorList>
    </citation>
    <scope>NUCLEOTIDE SEQUENCE</scope>
    <source>
        <strain evidence="2">SP3012</strain>
    </source>
</reference>
<feature type="domain" description="PIN" evidence="1">
    <location>
        <begin position="4"/>
        <end position="124"/>
    </location>
</feature>
<dbReference type="InterPro" id="IPR002716">
    <property type="entry name" value="PIN_dom"/>
</dbReference>
<dbReference type="AlphaFoldDB" id="A0A9X3A054"/>
<evidence type="ECO:0000313" key="3">
    <source>
        <dbReference type="Proteomes" id="UP001155040"/>
    </source>
</evidence>
<name>A0A9X3A054_9BACT</name>
<dbReference type="EMBL" id="JANUBF010000028">
    <property type="protein sequence ID" value="MCS4037873.1"/>
    <property type="molecule type" value="Genomic_DNA"/>
</dbReference>
<dbReference type="Gene3D" id="3.40.50.1010">
    <property type="entry name" value="5'-nuclease"/>
    <property type="match status" value="1"/>
</dbReference>
<dbReference type="SUPFAM" id="SSF88723">
    <property type="entry name" value="PIN domain-like"/>
    <property type="match status" value="1"/>
</dbReference>
<evidence type="ECO:0000259" key="1">
    <source>
        <dbReference type="Pfam" id="PF01850"/>
    </source>
</evidence>
<gene>
    <name evidence="2" type="ORF">GGQ01_002962</name>
</gene>
<protein>
    <submittedName>
        <fullName evidence="2">Nucleic-acid-binding protein</fullName>
    </submittedName>
</protein>
<dbReference type="Proteomes" id="UP001155040">
    <property type="component" value="Unassembled WGS sequence"/>
</dbReference>
<accession>A0A9X3A054</accession>
<dbReference type="Pfam" id="PF01850">
    <property type="entry name" value="PIN"/>
    <property type="match status" value="1"/>
</dbReference>
<sequence length="133" mass="14784">MTGIDTNVLVRYVTRDHPEQHRAAKGHLESSCTQEEPGSVSLIVLCDLARVPVSAHEAMGEGVARTVDQVLRTRQLQVERLDQVRVALAQYKISKVDFADCLIGRLRAEAGSDETVTSDQDAARRRGWGELDW</sequence>
<dbReference type="InterPro" id="IPR029060">
    <property type="entry name" value="PIN-like_dom_sf"/>
</dbReference>
<organism evidence="2 3">
    <name type="scientific">Salinibacter ruber</name>
    <dbReference type="NCBI Taxonomy" id="146919"/>
    <lineage>
        <taxon>Bacteria</taxon>
        <taxon>Pseudomonadati</taxon>
        <taxon>Rhodothermota</taxon>
        <taxon>Rhodothermia</taxon>
        <taxon>Rhodothermales</taxon>
        <taxon>Salinibacteraceae</taxon>
        <taxon>Salinibacter</taxon>
    </lineage>
</organism>
<comment type="caution">
    <text evidence="2">The sequence shown here is derived from an EMBL/GenBank/DDBJ whole genome shotgun (WGS) entry which is preliminary data.</text>
</comment>
<proteinExistence type="predicted"/>